<protein>
    <submittedName>
        <fullName evidence="2">Uncharacterized protein</fullName>
    </submittedName>
</protein>
<proteinExistence type="predicted"/>
<reference evidence="2 3" key="1">
    <citation type="submission" date="2015-07" db="EMBL/GenBank/DDBJ databases">
        <title>Genome sequencing project for genomic taxonomy and phylogenomics of Bacillus-like bacteria.</title>
        <authorList>
            <person name="Liu B."/>
            <person name="Wang J."/>
            <person name="Zhu Y."/>
            <person name="Liu G."/>
            <person name="Chen Q."/>
            <person name="Chen Z."/>
            <person name="Che J."/>
            <person name="Ge C."/>
            <person name="Shi H."/>
            <person name="Pan Z."/>
            <person name="Liu X."/>
        </authorList>
    </citation>
    <scope>NUCLEOTIDE SEQUENCE [LARGE SCALE GENOMIC DNA]</scope>
    <source>
        <strain evidence="2 3">DSM 54</strain>
    </source>
</reference>
<dbReference type="EMBL" id="LGCI01000005">
    <property type="protein sequence ID" value="KOY82905.1"/>
    <property type="molecule type" value="Genomic_DNA"/>
</dbReference>
<keyword evidence="1" id="KW-0812">Transmembrane</keyword>
<gene>
    <name evidence="2" type="ORF">ADM90_06175</name>
</gene>
<feature type="transmembrane region" description="Helical" evidence="1">
    <location>
        <begin position="6"/>
        <end position="24"/>
    </location>
</feature>
<keyword evidence="1" id="KW-0472">Membrane</keyword>
<keyword evidence="3" id="KW-1185">Reference proteome</keyword>
<dbReference type="AlphaFoldDB" id="A0A0N0CWB2"/>
<organism evidence="2 3">
    <name type="scientific">Lysinibacillus macroides</name>
    <dbReference type="NCBI Taxonomy" id="33935"/>
    <lineage>
        <taxon>Bacteria</taxon>
        <taxon>Bacillati</taxon>
        <taxon>Bacillota</taxon>
        <taxon>Bacilli</taxon>
        <taxon>Bacillales</taxon>
        <taxon>Bacillaceae</taxon>
        <taxon>Lysinibacillus</taxon>
    </lineage>
</organism>
<comment type="caution">
    <text evidence="2">The sequence shown here is derived from an EMBL/GenBank/DDBJ whole genome shotgun (WGS) entry which is preliminary data.</text>
</comment>
<name>A0A0N0CWB2_9BACI</name>
<evidence type="ECO:0000313" key="2">
    <source>
        <dbReference type="EMBL" id="KOY82905.1"/>
    </source>
</evidence>
<evidence type="ECO:0000256" key="1">
    <source>
        <dbReference type="SAM" id="Phobius"/>
    </source>
</evidence>
<keyword evidence="1" id="KW-1133">Transmembrane helix</keyword>
<dbReference type="PATRIC" id="fig|33935.3.peg.661"/>
<evidence type="ECO:0000313" key="3">
    <source>
        <dbReference type="Proteomes" id="UP000037977"/>
    </source>
</evidence>
<feature type="transmembrane region" description="Helical" evidence="1">
    <location>
        <begin position="45"/>
        <end position="64"/>
    </location>
</feature>
<dbReference type="Proteomes" id="UP000037977">
    <property type="component" value="Unassembled WGS sequence"/>
</dbReference>
<sequence>MTYWIGTILGSIELVLSFFILEGYKRAANKPIKLREFGTVVKESMLLKVSLLFILAYHIIFTLYNSLCISKGL</sequence>
<accession>A0A0N0CWB2</accession>